<reference evidence="3 4" key="1">
    <citation type="submission" date="2023-10" db="EMBL/GenBank/DDBJ databases">
        <title>Genomes of two closely related lineages of the louse Polyplax serrata with different host specificities.</title>
        <authorList>
            <person name="Martinu J."/>
            <person name="Tarabai H."/>
            <person name="Stefka J."/>
            <person name="Hypsa V."/>
        </authorList>
    </citation>
    <scope>NUCLEOTIDE SEQUENCE [LARGE SCALE GENOMIC DNA]</scope>
    <source>
        <strain evidence="3">HR10_N</strain>
    </source>
</reference>
<name>A0AAN8SBR3_POLSC</name>
<evidence type="ECO:0000313" key="4">
    <source>
        <dbReference type="Proteomes" id="UP001372834"/>
    </source>
</evidence>
<organism evidence="3 4">
    <name type="scientific">Polyplax serrata</name>
    <name type="common">Common mouse louse</name>
    <dbReference type="NCBI Taxonomy" id="468196"/>
    <lineage>
        <taxon>Eukaryota</taxon>
        <taxon>Metazoa</taxon>
        <taxon>Ecdysozoa</taxon>
        <taxon>Arthropoda</taxon>
        <taxon>Hexapoda</taxon>
        <taxon>Insecta</taxon>
        <taxon>Pterygota</taxon>
        <taxon>Neoptera</taxon>
        <taxon>Paraneoptera</taxon>
        <taxon>Psocodea</taxon>
        <taxon>Troctomorpha</taxon>
        <taxon>Phthiraptera</taxon>
        <taxon>Anoplura</taxon>
        <taxon>Polyplacidae</taxon>
        <taxon>Polyplax</taxon>
    </lineage>
</organism>
<proteinExistence type="predicted"/>
<dbReference type="EMBL" id="JAWJWE010000002">
    <property type="protein sequence ID" value="KAK6643622.1"/>
    <property type="molecule type" value="Genomic_DNA"/>
</dbReference>
<evidence type="ECO:0000256" key="2">
    <source>
        <dbReference type="SAM" id="MobiDB-lite"/>
    </source>
</evidence>
<protein>
    <submittedName>
        <fullName evidence="3">Uncharacterized protein</fullName>
    </submittedName>
</protein>
<feature type="compositionally biased region" description="Polar residues" evidence="2">
    <location>
        <begin position="436"/>
        <end position="458"/>
    </location>
</feature>
<comment type="caution">
    <text evidence="3">The sequence shown here is derived from an EMBL/GenBank/DDBJ whole genome shotgun (WGS) entry which is preliminary data.</text>
</comment>
<accession>A0AAN8SBR3</accession>
<feature type="compositionally biased region" description="Basic and acidic residues" evidence="2">
    <location>
        <begin position="265"/>
        <end position="294"/>
    </location>
</feature>
<sequence>MKLKESIKLKTKLEKHINDNEKRRKALKEKVKVKCNQAEIIKQALSTASLHKTQTKKIWFSQVDCVGDSSIQIKQSQGNAFHINGANEKKQLFDGSSSGEEEEFNVEEKAQFKGKKGFELLKLQGSYGNDERFKIDKRFLDENEDETRKQNENLWDETEQLEDITALSGQLNKLPKLKKRKYEMIRYDVSNKEHEKYEVKQEKFLNERGGKNKKEKKIEEKEKTSKVEVSKEKYYDVSKDIKESFGDKKENSNKDFSLLQMYSKSNEESKDDEVSHNDDSEVSPKKTKQSKNDVKNTFTCKESVDEVHEDENELDKDQEYTDLASEKQTSYAVKYKNANEGSEVCCSLPTEEETQRKVVVAKGIWKETFFFADDDPRLQEGMDFMNKKNSKEAKCAAQNYDSKRKRLREILRLHNKKQLMKKNPFRAKVGGMNKKQLASSKLKTRSTIFQRNKQHSVS</sequence>
<dbReference type="PANTHER" id="PTHR48029:SF1">
    <property type="entry name" value="NUCLEOLAR PROTEIN 8"/>
    <property type="match status" value="1"/>
</dbReference>
<dbReference type="AlphaFoldDB" id="A0AAN8SBR3"/>
<feature type="region of interest" description="Disordered" evidence="2">
    <location>
        <begin position="431"/>
        <end position="458"/>
    </location>
</feature>
<dbReference type="PANTHER" id="PTHR48029">
    <property type="entry name" value="NUCLEOLAR PROTEIN 8"/>
    <property type="match status" value="1"/>
</dbReference>
<feature type="compositionally biased region" description="Basic and acidic residues" evidence="2">
    <location>
        <begin position="198"/>
        <end position="253"/>
    </location>
</feature>
<keyword evidence="1" id="KW-0694">RNA-binding</keyword>
<evidence type="ECO:0000256" key="1">
    <source>
        <dbReference type="ARBA" id="ARBA00022884"/>
    </source>
</evidence>
<feature type="compositionally biased region" description="Acidic residues" evidence="2">
    <location>
        <begin position="307"/>
        <end position="316"/>
    </location>
</feature>
<dbReference type="Proteomes" id="UP001372834">
    <property type="component" value="Unassembled WGS sequence"/>
</dbReference>
<feature type="region of interest" description="Disordered" evidence="2">
    <location>
        <begin position="198"/>
        <end position="323"/>
    </location>
</feature>
<evidence type="ECO:0000313" key="3">
    <source>
        <dbReference type="EMBL" id="KAK6643622.1"/>
    </source>
</evidence>
<gene>
    <name evidence="3" type="ORF">RUM43_005132</name>
</gene>
<dbReference type="GO" id="GO:0003723">
    <property type="term" value="F:RNA binding"/>
    <property type="evidence" value="ECO:0007669"/>
    <property type="project" value="UniProtKB-KW"/>
</dbReference>